<feature type="compositionally biased region" description="Low complexity" evidence="1">
    <location>
        <begin position="583"/>
        <end position="596"/>
    </location>
</feature>
<comment type="caution">
    <text evidence="2">The sequence shown here is derived from an EMBL/GenBank/DDBJ whole genome shotgun (WGS) entry which is preliminary data.</text>
</comment>
<feature type="compositionally biased region" description="Basic and acidic residues" evidence="1">
    <location>
        <begin position="272"/>
        <end position="281"/>
    </location>
</feature>
<feature type="region of interest" description="Disordered" evidence="1">
    <location>
        <begin position="229"/>
        <end position="291"/>
    </location>
</feature>
<name>A0ABD0YK09_9HEMI</name>
<keyword evidence="3" id="KW-1185">Reference proteome</keyword>
<sequence length="1349" mass="154912">MFQALVGVQCLLPRYDGMRHMVDWHPMEPGMGYYSRPSRFVQNKPIEDPAHREHTTNATRNDMEFVQPSWNDPRRFQEMPFYGPPMMRPQQFMMPHQQPVFPQPYMKPRTPERNKGDNKQQEPKRTQAQEERKTINEPEEDNVGYNFIEMAPPMGGPRYMPVNFMPTQTLMQPPGMPVMGVPRSVPVMPPMGVRPTLMGGQPPAVDMIPRFGTSPSKRHLADETFFPGRTHQLFKREDTRRNRTAAEPERHADKTPADGNSTREQSMSPVGKPEKHEEPEHIFSPQFDPNGVRFVHPPKYEENNVMFRPPQVFNPHMFGRFPPVDVEDQPSNKQLALFNEILRKLSASQDPRFMNRFVNYGPPREHYFEPPTPPKAEPALEGVPLRGHEPHPHRVPHSDIDPHNFHHESETMIHPPARNVRGNPEIEAPKCMPHYVNMQEKIGYPRRFEKMPMHPYDVEHKFYGPPRFVDPIEAMNGYDARKPFEIPKRIHVQEPPRMVDPFFIQRQRVPFENFGKGEMIFDGYRKPAECPFMIQMKDEPPHLSRRVRDLSAIEGTKPSEIDSNAISGLFRKFLPLVRPMSPIPTTSTTSKPEIITNSPPQPDNKSQLSSATYTANTPYSNRSWHYKYHYPYYVYPYAPSYYDPRTYVNAHSNNYKALKSSQKVLSINETKEKPKYQSDNLAKDSTEYARKQAPTTINEYSHYGPYHNNYITPYYVRNPLPNQFQHFKYEPTYRFRSKIYHDKLMPETYSKWQNEIRPQFYVRDIPHSRHYHRDNVESYESMVKSNEIPGSSSHHRYMFEPAINQERLRRQLVSAPQEATPQTIGEIGNPSDTRQFDKTIRIHLHPRIRVRLLCVHPGAAEERTPREDSLVKRLIDELGLLRHARDKTKDDDPMILGNTLSNTDQKQSSNLAETLFGDILNKLSLHDAPCRVVKTIRYIGGPGQSVTKIIDTDSNGNGFERIIRERAPKMEDTFGPLDSGISLATPRIARHVFEYPHREVAPPRVEHNFIDDILRKFGLADNPNLKICIVRTHRLPDGTVEKIVERGSSADFGSLHRTPDLPSFGPLIEPTDTASVLRRPRHSVFESPESAQPELPDIFKDILGKLGKPSYFRRVRYERGPGDSFSKVVETSLPSEQSPEAIPDIRRPSCLVRTVRMDSAPGSSAPEAPAEAPNMLRYLMPLALPFMKPNASSTEDRPDFVFRTVRFEKGPGDAITKVVETRTTKRQVIRNPASAQDDFLTNILGHLRVPTIRLRLIRMNAPSDNGTEELPPPCPAPSTPTTPSPEPETMTTTSEPPAAQPVIAQECEETNSSTYYDILNAITSVLCPSYLTRPKSLITEAFQRFKGSS</sequence>
<feature type="compositionally biased region" description="Polar residues" evidence="1">
    <location>
        <begin position="258"/>
        <end position="268"/>
    </location>
</feature>
<feature type="compositionally biased region" description="Pro residues" evidence="1">
    <location>
        <begin position="1270"/>
        <end position="1286"/>
    </location>
</feature>
<feature type="region of interest" description="Disordered" evidence="1">
    <location>
        <begin position="582"/>
        <end position="612"/>
    </location>
</feature>
<evidence type="ECO:0000313" key="3">
    <source>
        <dbReference type="Proteomes" id="UP001558652"/>
    </source>
</evidence>
<dbReference type="Proteomes" id="UP001558652">
    <property type="component" value="Unassembled WGS sequence"/>
</dbReference>
<gene>
    <name evidence="2" type="ORF">AAG570_011143</name>
</gene>
<feature type="region of interest" description="Disordered" evidence="1">
    <location>
        <begin position="98"/>
        <end position="141"/>
    </location>
</feature>
<feature type="compositionally biased region" description="Basic and acidic residues" evidence="1">
    <location>
        <begin position="234"/>
        <end position="256"/>
    </location>
</feature>
<feature type="compositionally biased region" description="Low complexity" evidence="1">
    <location>
        <begin position="1287"/>
        <end position="1297"/>
    </location>
</feature>
<feature type="region of interest" description="Disordered" evidence="1">
    <location>
        <begin position="1262"/>
        <end position="1298"/>
    </location>
</feature>
<reference evidence="2 3" key="1">
    <citation type="submission" date="2024-07" db="EMBL/GenBank/DDBJ databases">
        <title>Chromosome-level genome assembly of the water stick insect Ranatra chinensis (Heteroptera: Nepidae).</title>
        <authorList>
            <person name="Liu X."/>
        </authorList>
    </citation>
    <scope>NUCLEOTIDE SEQUENCE [LARGE SCALE GENOMIC DNA]</scope>
    <source>
        <strain evidence="2">Cailab_2021Rc</strain>
        <tissue evidence="2">Muscle</tissue>
    </source>
</reference>
<dbReference type="EMBL" id="JBFDAA010000006">
    <property type="protein sequence ID" value="KAL1131526.1"/>
    <property type="molecule type" value="Genomic_DNA"/>
</dbReference>
<accession>A0ABD0YK09</accession>
<proteinExistence type="predicted"/>
<feature type="compositionally biased region" description="Basic and acidic residues" evidence="1">
    <location>
        <begin position="109"/>
        <end position="136"/>
    </location>
</feature>
<organism evidence="2 3">
    <name type="scientific">Ranatra chinensis</name>
    <dbReference type="NCBI Taxonomy" id="642074"/>
    <lineage>
        <taxon>Eukaryota</taxon>
        <taxon>Metazoa</taxon>
        <taxon>Ecdysozoa</taxon>
        <taxon>Arthropoda</taxon>
        <taxon>Hexapoda</taxon>
        <taxon>Insecta</taxon>
        <taxon>Pterygota</taxon>
        <taxon>Neoptera</taxon>
        <taxon>Paraneoptera</taxon>
        <taxon>Hemiptera</taxon>
        <taxon>Heteroptera</taxon>
        <taxon>Panheteroptera</taxon>
        <taxon>Nepomorpha</taxon>
        <taxon>Nepidae</taxon>
        <taxon>Ranatrinae</taxon>
        <taxon>Ranatra</taxon>
    </lineage>
</organism>
<feature type="compositionally biased region" description="Polar residues" evidence="1">
    <location>
        <begin position="603"/>
        <end position="612"/>
    </location>
</feature>
<protein>
    <submittedName>
        <fullName evidence="2">Uncharacterized protein</fullName>
    </submittedName>
</protein>
<evidence type="ECO:0000256" key="1">
    <source>
        <dbReference type="SAM" id="MobiDB-lite"/>
    </source>
</evidence>
<evidence type="ECO:0000313" key="2">
    <source>
        <dbReference type="EMBL" id="KAL1131526.1"/>
    </source>
</evidence>